<dbReference type="GO" id="GO:0004497">
    <property type="term" value="F:monooxygenase activity"/>
    <property type="evidence" value="ECO:0007669"/>
    <property type="project" value="UniProtKB-KW"/>
</dbReference>
<evidence type="ECO:0000313" key="10">
    <source>
        <dbReference type="Proteomes" id="UP000296706"/>
    </source>
</evidence>
<organism evidence="9 10">
    <name type="scientific">Halapricum salinum</name>
    <dbReference type="NCBI Taxonomy" id="1457250"/>
    <lineage>
        <taxon>Archaea</taxon>
        <taxon>Methanobacteriati</taxon>
        <taxon>Methanobacteriota</taxon>
        <taxon>Stenosarchaea group</taxon>
        <taxon>Halobacteria</taxon>
        <taxon>Halobacteriales</taxon>
        <taxon>Haloarculaceae</taxon>
        <taxon>Halapricum</taxon>
    </lineage>
</organism>
<dbReference type="InterPro" id="IPR002401">
    <property type="entry name" value="Cyt_P450_E_grp-I"/>
</dbReference>
<dbReference type="AlphaFoldDB" id="A0A4D6H7U3"/>
<dbReference type="PRINTS" id="PR00385">
    <property type="entry name" value="P450"/>
</dbReference>
<dbReference type="InterPro" id="IPR036396">
    <property type="entry name" value="Cyt_P450_sf"/>
</dbReference>
<comment type="similarity">
    <text evidence="1 7">Belongs to the cytochrome P450 family.</text>
</comment>
<reference evidence="9 10" key="1">
    <citation type="journal article" date="2019" name="Nat. Commun.">
        <title>A new type of DNA phosphorothioation-based antiviral system in archaea.</title>
        <authorList>
            <person name="Xiong L."/>
            <person name="Liu S."/>
            <person name="Chen S."/>
            <person name="Xiao Y."/>
            <person name="Zhu B."/>
            <person name="Gao Y."/>
            <person name="Zhang Y."/>
            <person name="Chen B."/>
            <person name="Luo J."/>
            <person name="Deng Z."/>
            <person name="Chen X."/>
            <person name="Wang L."/>
            <person name="Chen S."/>
        </authorList>
    </citation>
    <scope>NUCLEOTIDE SEQUENCE [LARGE SCALE GENOMIC DNA]</scope>
    <source>
        <strain evidence="9 10">CBA1105</strain>
    </source>
</reference>
<dbReference type="STRING" id="1457250.GCA_000755225_02476"/>
<gene>
    <name evidence="9" type="ORF">DV733_00910</name>
</gene>
<keyword evidence="2 7" id="KW-0349">Heme</keyword>
<keyword evidence="5 7" id="KW-0408">Iron</keyword>
<sequence length="444" mass="50314">MNDDPPVSEQVPPGPSGLPLIGNTRQLASNRLSFMTESAREYGDVVKIDFARGQDFYALFHPDHVRHVLVENNEQYVKGEFFQNRLELLGTGLLKAEGETWREQRHQIEPAFHPDRIAGYGETMVDFSDRLLDRWDTPEVRNVHEDMMALTLEIVADALFGVDIRDAETDVGDALGTVMEHFRRQTGRPVDIPEWLPISDNRQYRSARETLDRVVADIIAERRDGEDAGDVVSMLLRTEMDAETIRDQVLTLLLAGHETTAQSLTFTSYLLATHPEVERRVQAELEDVLAGQPPTVTDLADLPYLERVVRESMRLYPPVPGIVREPTTDDEIGGYRVPEGTTVTMSQWVIHRDPRFYDNPLAFDPERWARTGRDDRRPFAYFPFGGGPRRCVGDRFALLEARLVLARLLQSARFETVPETALDLSPAITLRPAGGLDLRVVSRE</sequence>
<dbReference type="OrthoDB" id="9881at2157"/>
<dbReference type="GO" id="GO:0005506">
    <property type="term" value="F:iron ion binding"/>
    <property type="evidence" value="ECO:0007669"/>
    <property type="project" value="InterPro"/>
</dbReference>
<dbReference type="GeneID" id="39846385"/>
<dbReference type="SUPFAM" id="SSF48264">
    <property type="entry name" value="Cytochrome P450"/>
    <property type="match status" value="1"/>
</dbReference>
<keyword evidence="4 7" id="KW-0560">Oxidoreductase</keyword>
<dbReference type="Proteomes" id="UP000296706">
    <property type="component" value="Chromosome"/>
</dbReference>
<protein>
    <submittedName>
        <fullName evidence="9">Cytochrome P450</fullName>
    </submittedName>
</protein>
<accession>A0A4D6H7U3</accession>
<evidence type="ECO:0000256" key="2">
    <source>
        <dbReference type="ARBA" id="ARBA00022617"/>
    </source>
</evidence>
<dbReference type="InterPro" id="IPR050196">
    <property type="entry name" value="Cytochrome_P450_Monoox"/>
</dbReference>
<dbReference type="GO" id="GO:0020037">
    <property type="term" value="F:heme binding"/>
    <property type="evidence" value="ECO:0007669"/>
    <property type="project" value="InterPro"/>
</dbReference>
<dbReference type="KEGG" id="hsn:DV733_00910"/>
<dbReference type="GO" id="GO:0016705">
    <property type="term" value="F:oxidoreductase activity, acting on paired donors, with incorporation or reduction of molecular oxygen"/>
    <property type="evidence" value="ECO:0007669"/>
    <property type="project" value="InterPro"/>
</dbReference>
<proteinExistence type="inferred from homology"/>
<dbReference type="InterPro" id="IPR017972">
    <property type="entry name" value="Cyt_P450_CS"/>
</dbReference>
<dbReference type="Gene3D" id="1.10.630.10">
    <property type="entry name" value="Cytochrome P450"/>
    <property type="match status" value="1"/>
</dbReference>
<dbReference type="PANTHER" id="PTHR24291">
    <property type="entry name" value="CYTOCHROME P450 FAMILY 4"/>
    <property type="match status" value="1"/>
</dbReference>
<dbReference type="EMBL" id="CP031310">
    <property type="protein sequence ID" value="QCC49869.1"/>
    <property type="molecule type" value="Genomic_DNA"/>
</dbReference>
<evidence type="ECO:0000256" key="7">
    <source>
        <dbReference type="RuleBase" id="RU000461"/>
    </source>
</evidence>
<evidence type="ECO:0000256" key="6">
    <source>
        <dbReference type="ARBA" id="ARBA00023033"/>
    </source>
</evidence>
<keyword evidence="3 7" id="KW-0479">Metal-binding</keyword>
<keyword evidence="10" id="KW-1185">Reference proteome</keyword>
<dbReference type="PROSITE" id="PS00086">
    <property type="entry name" value="CYTOCHROME_P450"/>
    <property type="match status" value="1"/>
</dbReference>
<dbReference type="CDD" id="cd20620">
    <property type="entry name" value="CYP132-like"/>
    <property type="match status" value="1"/>
</dbReference>
<evidence type="ECO:0000256" key="5">
    <source>
        <dbReference type="ARBA" id="ARBA00023004"/>
    </source>
</evidence>
<dbReference type="InterPro" id="IPR001128">
    <property type="entry name" value="Cyt_P450"/>
</dbReference>
<feature type="region of interest" description="Disordered" evidence="8">
    <location>
        <begin position="1"/>
        <end position="21"/>
    </location>
</feature>
<evidence type="ECO:0000256" key="3">
    <source>
        <dbReference type="ARBA" id="ARBA00022723"/>
    </source>
</evidence>
<name>A0A4D6H7U3_9EURY</name>
<evidence type="ECO:0000313" key="9">
    <source>
        <dbReference type="EMBL" id="QCC49869.1"/>
    </source>
</evidence>
<evidence type="ECO:0000256" key="8">
    <source>
        <dbReference type="SAM" id="MobiDB-lite"/>
    </source>
</evidence>
<keyword evidence="6 7" id="KW-0503">Monooxygenase</keyword>
<dbReference type="PRINTS" id="PR00463">
    <property type="entry name" value="EP450I"/>
</dbReference>
<dbReference type="PANTHER" id="PTHR24291:SF50">
    <property type="entry name" value="BIFUNCTIONAL ALBAFLAVENONE MONOOXYGENASE_TERPENE SYNTHASE"/>
    <property type="match status" value="1"/>
</dbReference>
<evidence type="ECO:0000256" key="1">
    <source>
        <dbReference type="ARBA" id="ARBA00010617"/>
    </source>
</evidence>
<evidence type="ECO:0000256" key="4">
    <source>
        <dbReference type="ARBA" id="ARBA00023002"/>
    </source>
</evidence>
<dbReference type="RefSeq" id="WP_049993312.1">
    <property type="nucleotide sequence ID" value="NZ_CP031310.1"/>
</dbReference>
<dbReference type="Pfam" id="PF00067">
    <property type="entry name" value="p450"/>
    <property type="match status" value="1"/>
</dbReference>